<evidence type="ECO:0000313" key="2">
    <source>
        <dbReference type="EMBL" id="KGN53136.1"/>
    </source>
</evidence>
<dbReference type="Proteomes" id="UP000029981">
    <property type="component" value="Chromosome 4"/>
</dbReference>
<reference evidence="2 3" key="3">
    <citation type="journal article" date="2010" name="BMC Genomics">
        <title>Transcriptome sequencing and comparative analysis of cucumber flowers with different sex types.</title>
        <authorList>
            <person name="Guo S."/>
            <person name="Zheng Y."/>
            <person name="Joung J.G."/>
            <person name="Liu S."/>
            <person name="Zhang Z."/>
            <person name="Crasta O.R."/>
            <person name="Sobral B.W."/>
            <person name="Xu Y."/>
            <person name="Huang S."/>
            <person name="Fei Z."/>
        </authorList>
    </citation>
    <scope>NUCLEOTIDE SEQUENCE [LARGE SCALE GENOMIC DNA]</scope>
    <source>
        <strain evidence="3">cv. 9930</strain>
    </source>
</reference>
<protein>
    <submittedName>
        <fullName evidence="2">Uncharacterized protein</fullName>
    </submittedName>
</protein>
<proteinExistence type="predicted"/>
<evidence type="ECO:0000313" key="3">
    <source>
        <dbReference type="Proteomes" id="UP000029981"/>
    </source>
</evidence>
<dbReference type="Gramene" id="KGN53136">
    <property type="protein sequence ID" value="KGN53136"/>
    <property type="gene ID" value="Csa_4G022230"/>
</dbReference>
<name>A0A0A0KZ49_CUCSA</name>
<organism evidence="2 3">
    <name type="scientific">Cucumis sativus</name>
    <name type="common">Cucumber</name>
    <dbReference type="NCBI Taxonomy" id="3659"/>
    <lineage>
        <taxon>Eukaryota</taxon>
        <taxon>Viridiplantae</taxon>
        <taxon>Streptophyta</taxon>
        <taxon>Embryophyta</taxon>
        <taxon>Tracheophyta</taxon>
        <taxon>Spermatophyta</taxon>
        <taxon>Magnoliopsida</taxon>
        <taxon>eudicotyledons</taxon>
        <taxon>Gunneridae</taxon>
        <taxon>Pentapetalae</taxon>
        <taxon>rosids</taxon>
        <taxon>fabids</taxon>
        <taxon>Cucurbitales</taxon>
        <taxon>Cucurbitaceae</taxon>
        <taxon>Benincaseae</taxon>
        <taxon>Cucumis</taxon>
    </lineage>
</organism>
<keyword evidence="1" id="KW-0732">Signal</keyword>
<evidence type="ECO:0000256" key="1">
    <source>
        <dbReference type="SAM" id="SignalP"/>
    </source>
</evidence>
<reference evidence="2 3" key="4">
    <citation type="journal article" date="2011" name="BMC Genomics">
        <title>RNA-Seq improves annotation of protein-coding genes in the cucumber genome.</title>
        <authorList>
            <person name="Li Z."/>
            <person name="Zhang Z."/>
            <person name="Yan P."/>
            <person name="Huang S."/>
            <person name="Fei Z."/>
            <person name="Lin K."/>
        </authorList>
    </citation>
    <scope>NUCLEOTIDE SEQUENCE [LARGE SCALE GENOMIC DNA]</scope>
    <source>
        <strain evidence="3">cv. 9930</strain>
    </source>
</reference>
<keyword evidence="3" id="KW-1185">Reference proteome</keyword>
<gene>
    <name evidence="2" type="ORF">Csa_4G022230</name>
</gene>
<dbReference type="EMBL" id="CM002925">
    <property type="protein sequence ID" value="KGN53136.1"/>
    <property type="molecule type" value="Genomic_DNA"/>
</dbReference>
<reference evidence="2 3" key="2">
    <citation type="journal article" date="2009" name="PLoS ONE">
        <title>An integrated genetic and cytogenetic map of the cucumber genome.</title>
        <authorList>
            <person name="Ren Y."/>
            <person name="Zhang Z."/>
            <person name="Liu J."/>
            <person name="Staub J.E."/>
            <person name="Han Y."/>
            <person name="Cheng Z."/>
            <person name="Li X."/>
            <person name="Lu J."/>
            <person name="Miao H."/>
            <person name="Kang H."/>
            <person name="Xie B."/>
            <person name="Gu X."/>
            <person name="Wang X."/>
            <person name="Du Y."/>
            <person name="Jin W."/>
            <person name="Huang S."/>
        </authorList>
    </citation>
    <scope>NUCLEOTIDE SEQUENCE [LARGE SCALE GENOMIC DNA]</scope>
    <source>
        <strain evidence="3">cv. 9930</strain>
    </source>
</reference>
<feature type="chain" id="PRO_5001972628" evidence="1">
    <location>
        <begin position="22"/>
        <end position="70"/>
    </location>
</feature>
<accession>A0A0A0KZ49</accession>
<feature type="signal peptide" evidence="1">
    <location>
        <begin position="1"/>
        <end position="21"/>
    </location>
</feature>
<sequence length="70" mass="7199">MGSIKVLHILVALLLIALILASNVSCSRKLLDVAQAPSYGPAMLIQPADAPFDGNYSYGPTMKPAAAAAS</sequence>
<reference evidence="2 3" key="1">
    <citation type="journal article" date="2009" name="Nat. Genet.">
        <title>The genome of the cucumber, Cucumis sativus L.</title>
        <authorList>
            <person name="Huang S."/>
            <person name="Li R."/>
            <person name="Zhang Z."/>
            <person name="Li L."/>
            <person name="Gu X."/>
            <person name="Fan W."/>
            <person name="Lucas W.J."/>
            <person name="Wang X."/>
            <person name="Xie B."/>
            <person name="Ni P."/>
            <person name="Ren Y."/>
            <person name="Zhu H."/>
            <person name="Li J."/>
            <person name="Lin K."/>
            <person name="Jin W."/>
            <person name="Fei Z."/>
            <person name="Li G."/>
            <person name="Staub J."/>
            <person name="Kilian A."/>
            <person name="van der Vossen E.A."/>
            <person name="Wu Y."/>
            <person name="Guo J."/>
            <person name="He J."/>
            <person name="Jia Z."/>
            <person name="Ren Y."/>
            <person name="Tian G."/>
            <person name="Lu Y."/>
            <person name="Ruan J."/>
            <person name="Qian W."/>
            <person name="Wang M."/>
            <person name="Huang Q."/>
            <person name="Li B."/>
            <person name="Xuan Z."/>
            <person name="Cao J."/>
            <person name="Asan"/>
            <person name="Wu Z."/>
            <person name="Zhang J."/>
            <person name="Cai Q."/>
            <person name="Bai Y."/>
            <person name="Zhao B."/>
            <person name="Han Y."/>
            <person name="Li Y."/>
            <person name="Li X."/>
            <person name="Wang S."/>
            <person name="Shi Q."/>
            <person name="Liu S."/>
            <person name="Cho W.K."/>
            <person name="Kim J.Y."/>
            <person name="Xu Y."/>
            <person name="Heller-Uszynska K."/>
            <person name="Miao H."/>
            <person name="Cheng Z."/>
            <person name="Zhang S."/>
            <person name="Wu J."/>
            <person name="Yang Y."/>
            <person name="Kang H."/>
            <person name="Li M."/>
            <person name="Liang H."/>
            <person name="Ren X."/>
            <person name="Shi Z."/>
            <person name="Wen M."/>
            <person name="Jian M."/>
            <person name="Yang H."/>
            <person name="Zhang G."/>
            <person name="Yang Z."/>
            <person name="Chen R."/>
            <person name="Liu S."/>
            <person name="Li J."/>
            <person name="Ma L."/>
            <person name="Liu H."/>
            <person name="Zhou Y."/>
            <person name="Zhao J."/>
            <person name="Fang X."/>
            <person name="Li G."/>
            <person name="Fang L."/>
            <person name="Li Y."/>
            <person name="Liu D."/>
            <person name="Zheng H."/>
            <person name="Zhang Y."/>
            <person name="Qin N."/>
            <person name="Li Z."/>
            <person name="Yang G."/>
            <person name="Yang S."/>
            <person name="Bolund L."/>
            <person name="Kristiansen K."/>
            <person name="Zheng H."/>
            <person name="Li S."/>
            <person name="Zhang X."/>
            <person name="Yang H."/>
            <person name="Wang J."/>
            <person name="Sun R."/>
            <person name="Zhang B."/>
            <person name="Jiang S."/>
            <person name="Wang J."/>
            <person name="Du Y."/>
            <person name="Li S."/>
        </authorList>
    </citation>
    <scope>NUCLEOTIDE SEQUENCE [LARGE SCALE GENOMIC DNA]</scope>
    <source>
        <strain evidence="3">cv. 9930</strain>
    </source>
</reference>
<dbReference type="AlphaFoldDB" id="A0A0A0KZ49"/>